<reference evidence="1 2" key="1">
    <citation type="submission" date="2022-10" db="EMBL/GenBank/DDBJ databases">
        <title>Defluviimonas sp. CAU 1641 isolated from mud.</title>
        <authorList>
            <person name="Kim W."/>
        </authorList>
    </citation>
    <scope>NUCLEOTIDE SEQUENCE [LARGE SCALE GENOMIC DNA]</scope>
    <source>
        <strain evidence="1 2">CAU 1641</strain>
    </source>
</reference>
<dbReference type="RefSeq" id="WP_264773745.1">
    <property type="nucleotide sequence ID" value="NZ_JAPDOG010000049.1"/>
</dbReference>
<gene>
    <name evidence="1" type="ORF">OM960_23930</name>
</gene>
<keyword evidence="2" id="KW-1185">Reference proteome</keyword>
<dbReference type="EMBL" id="JAPDOG010000049">
    <property type="protein sequence ID" value="MCW3784573.1"/>
    <property type="molecule type" value="Genomic_DNA"/>
</dbReference>
<sequence length="260" mass="28175">MGHIHLGVLPNSRKWKEVVALLTDGAAREDVVAASAAAAERELLAAVRDPVFVEAVRLLATVPAAARSEDFGQALRDADIPIQGTPDLLGLVTAVGQRLDEVARNRASPSDIGEISRRALLSTLSIHIGDELPGLFETTPHDVQRAAALLSGSRSFASYTRSFFNRLVSEALRSWLDRTLSAQVGLDRRFSGTAERAAFDMALAQYSSEATRIIREFAGGWYGKTLHREGRIDATQAATFGSVCFRKITEELRVTRGSDA</sequence>
<proteinExistence type="predicted"/>
<evidence type="ECO:0000313" key="1">
    <source>
        <dbReference type="EMBL" id="MCW3784573.1"/>
    </source>
</evidence>
<evidence type="ECO:0000313" key="2">
    <source>
        <dbReference type="Proteomes" id="UP001207582"/>
    </source>
</evidence>
<dbReference type="Proteomes" id="UP001207582">
    <property type="component" value="Unassembled WGS sequence"/>
</dbReference>
<protein>
    <submittedName>
        <fullName evidence="1">Uncharacterized protein</fullName>
    </submittedName>
</protein>
<comment type="caution">
    <text evidence="1">The sequence shown here is derived from an EMBL/GenBank/DDBJ whole genome shotgun (WGS) entry which is preliminary data.</text>
</comment>
<name>A0ABT3JA54_9RHOB</name>
<accession>A0ABT3JA54</accession>
<organism evidence="1 2">
    <name type="scientific">Defluviimonas salinarum</name>
    <dbReference type="NCBI Taxonomy" id="2992147"/>
    <lineage>
        <taxon>Bacteria</taxon>
        <taxon>Pseudomonadati</taxon>
        <taxon>Pseudomonadota</taxon>
        <taxon>Alphaproteobacteria</taxon>
        <taxon>Rhodobacterales</taxon>
        <taxon>Paracoccaceae</taxon>
        <taxon>Albidovulum</taxon>
    </lineage>
</organism>